<dbReference type="Pfam" id="PF06723">
    <property type="entry name" value="MreB_Mbl"/>
    <property type="match status" value="1"/>
</dbReference>
<evidence type="ECO:0000256" key="6">
    <source>
        <dbReference type="ARBA" id="ARBA00023458"/>
    </source>
</evidence>
<dbReference type="PRINTS" id="PR01652">
    <property type="entry name" value="SHAPEPROTEIN"/>
</dbReference>
<sequence length="345" mass="37098">MFFEWIFGMFSSDLAIDLGTANTLVYARDKGVVLSEPSVVAVKMEHGGVNRIVAVGTEAKKMLGRTPENIQAIRPMKDGVIADFEATEAMLKYFITKVHQRRLGVRPRAIICVPSGITQVEKRAVKESAEAAGAREVFIVAEPMAAAIGAGLPVTEPISSMIVDIGGGTTEVAVISLSGIVYTNSVRVAGDKIDQAIMQYIKREYNLLIGERTAEIIKIMIGSAASDDVEKTIEVKGRDLVDGIPKIFTISSEEIRKACQGPIRTIIDAVRVALEQTPPELAADIVDRGIVLTGGGSLYRNLDRLIREETGLPVIIAEDPLSAVARGAGKLLDDIDLLRDVTISS</sequence>
<dbReference type="SUPFAM" id="SSF53067">
    <property type="entry name" value="Actin-like ATPase domain"/>
    <property type="match status" value="2"/>
</dbReference>
<keyword evidence="4" id="KW-0067">ATP-binding</keyword>
<protein>
    <submittedName>
        <fullName evidence="7">Cell wall structural complex MreBCD, actin-like component MreB</fullName>
    </submittedName>
</protein>
<evidence type="ECO:0000313" key="7">
    <source>
        <dbReference type="EMBL" id="VFU17346.1"/>
    </source>
</evidence>
<dbReference type="PANTHER" id="PTHR42749:SF1">
    <property type="entry name" value="CELL SHAPE-DETERMINING PROTEIN MREB"/>
    <property type="match status" value="1"/>
</dbReference>
<dbReference type="GO" id="GO:0000902">
    <property type="term" value="P:cell morphogenesis"/>
    <property type="evidence" value="ECO:0007669"/>
    <property type="project" value="InterPro"/>
</dbReference>
<dbReference type="Gene3D" id="3.30.420.40">
    <property type="match status" value="3"/>
</dbReference>
<gene>
    <name evidence="7" type="primary">mreB</name>
    <name evidence="7" type="ORF">SCFA_660028</name>
</gene>
<evidence type="ECO:0000256" key="2">
    <source>
        <dbReference type="ARBA" id="ARBA00022490"/>
    </source>
</evidence>
<keyword evidence="3" id="KW-0547">Nucleotide-binding</keyword>
<dbReference type="PANTHER" id="PTHR42749">
    <property type="entry name" value="CELL SHAPE-DETERMINING PROTEIN MREB"/>
    <property type="match status" value="1"/>
</dbReference>
<keyword evidence="5" id="KW-0133">Cell shape</keyword>
<proteinExistence type="inferred from homology"/>
<dbReference type="InterPro" id="IPR043129">
    <property type="entry name" value="ATPase_NBD"/>
</dbReference>
<dbReference type="GO" id="GO:0005524">
    <property type="term" value="F:ATP binding"/>
    <property type="evidence" value="ECO:0007669"/>
    <property type="project" value="UniProtKB-KW"/>
</dbReference>
<evidence type="ECO:0000256" key="5">
    <source>
        <dbReference type="ARBA" id="ARBA00022960"/>
    </source>
</evidence>
<dbReference type="HAMAP" id="MF_02207">
    <property type="entry name" value="MreB"/>
    <property type="match status" value="1"/>
</dbReference>
<dbReference type="InterPro" id="IPR004753">
    <property type="entry name" value="MreB"/>
</dbReference>
<comment type="subcellular location">
    <subcellularLocation>
        <location evidence="1">Cytoplasm</location>
    </subcellularLocation>
</comment>
<evidence type="ECO:0000256" key="3">
    <source>
        <dbReference type="ARBA" id="ARBA00022741"/>
    </source>
</evidence>
<dbReference type="CDD" id="cd10225">
    <property type="entry name" value="ASKHA_NBD_MreB-like"/>
    <property type="match status" value="1"/>
</dbReference>
<evidence type="ECO:0000256" key="4">
    <source>
        <dbReference type="ARBA" id="ARBA00022840"/>
    </source>
</evidence>
<keyword evidence="2" id="KW-0963">Cytoplasm</keyword>
<dbReference type="InterPro" id="IPR056546">
    <property type="entry name" value="MreB_MamK-like"/>
</dbReference>
<evidence type="ECO:0000256" key="1">
    <source>
        <dbReference type="ARBA" id="ARBA00004496"/>
    </source>
</evidence>
<comment type="similarity">
    <text evidence="6">Belongs to the FtsA/MreB family.</text>
</comment>
<accession>A0A485M3A3</accession>
<organism evidence="7">
    <name type="scientific">anaerobic digester metagenome</name>
    <dbReference type="NCBI Taxonomy" id="1263854"/>
    <lineage>
        <taxon>unclassified sequences</taxon>
        <taxon>metagenomes</taxon>
        <taxon>ecological metagenomes</taxon>
    </lineage>
</organism>
<dbReference type="EMBL" id="CAADRM010000132">
    <property type="protein sequence ID" value="VFU17346.1"/>
    <property type="molecule type" value="Genomic_DNA"/>
</dbReference>
<reference evidence="7" key="1">
    <citation type="submission" date="2019-03" db="EMBL/GenBank/DDBJ databases">
        <authorList>
            <person name="Hao L."/>
        </authorList>
    </citation>
    <scope>NUCLEOTIDE SEQUENCE</scope>
</reference>
<dbReference type="AlphaFoldDB" id="A0A485M3A3"/>
<dbReference type="NCBIfam" id="NF010539">
    <property type="entry name" value="PRK13927.1"/>
    <property type="match status" value="1"/>
</dbReference>
<dbReference type="NCBIfam" id="TIGR00904">
    <property type="entry name" value="mreB"/>
    <property type="match status" value="1"/>
</dbReference>
<name>A0A485M3A3_9ZZZZ</name>
<dbReference type="GO" id="GO:0005737">
    <property type="term" value="C:cytoplasm"/>
    <property type="evidence" value="ECO:0007669"/>
    <property type="project" value="UniProtKB-SubCell"/>
</dbReference>
<dbReference type="GO" id="GO:0008360">
    <property type="term" value="P:regulation of cell shape"/>
    <property type="evidence" value="ECO:0007669"/>
    <property type="project" value="UniProtKB-KW"/>
</dbReference>